<dbReference type="Proteomes" id="UP000014400">
    <property type="component" value="Unassembled WGS sequence"/>
</dbReference>
<dbReference type="RefSeq" id="WP_016474248.1">
    <property type="nucleotide sequence ID" value="NZ_KE150480.1"/>
</dbReference>
<evidence type="ECO:0000313" key="2">
    <source>
        <dbReference type="Proteomes" id="UP000014400"/>
    </source>
</evidence>
<dbReference type="EMBL" id="ATCF01000012">
    <property type="protein sequence ID" value="EPE00201.1"/>
    <property type="molecule type" value="Genomic_DNA"/>
</dbReference>
<sequence length="115" mass="13162">MKHEEKKKDEGPKFDERGEPLVIFKRTCPAMNNADLAARASFFAAMRAMSDEDFKAGRGLTFQTMVREDPRYPARQIQFVFGIRPRTARTYAEMEAEAVEVINAAHKKFYAAGKR</sequence>
<dbReference type="eggNOG" id="ENOG5030YFF">
    <property type="taxonomic scope" value="Bacteria"/>
</dbReference>
<comment type="caution">
    <text evidence="1">The sequence shown here is derived from an EMBL/GenBank/DDBJ whole genome shotgun (WGS) entry which is preliminary data.</text>
</comment>
<name>S3BLE9_9BURK</name>
<reference evidence="1 2" key="1">
    <citation type="submission" date="2013-04" db="EMBL/GenBank/DDBJ databases">
        <title>The Genome Sequence of Sutterella wadsworthensis HGA0223.</title>
        <authorList>
            <consortium name="The Broad Institute Genomics Platform"/>
            <person name="Earl A."/>
            <person name="Ward D."/>
            <person name="Feldgarden M."/>
            <person name="Gevers D."/>
            <person name="Schmidt T.M."/>
            <person name="Dover J."/>
            <person name="Dai D."/>
            <person name="Walker B."/>
            <person name="Young S."/>
            <person name="Zeng Q."/>
            <person name="Gargeya S."/>
            <person name="Fitzgerald M."/>
            <person name="Haas B."/>
            <person name="Abouelleil A."/>
            <person name="Allen A.W."/>
            <person name="Alvarado L."/>
            <person name="Arachchi H.M."/>
            <person name="Berlin A.M."/>
            <person name="Chapman S.B."/>
            <person name="Gainer-Dewar J."/>
            <person name="Goldberg J."/>
            <person name="Griggs A."/>
            <person name="Gujja S."/>
            <person name="Hansen M."/>
            <person name="Howarth C."/>
            <person name="Imamovic A."/>
            <person name="Ireland A."/>
            <person name="Larimer J."/>
            <person name="McCowan C."/>
            <person name="Murphy C."/>
            <person name="Pearson M."/>
            <person name="Poon T.W."/>
            <person name="Priest M."/>
            <person name="Roberts A."/>
            <person name="Saif S."/>
            <person name="Shea T."/>
            <person name="Sisk P."/>
            <person name="Sykes S."/>
            <person name="Wortman J."/>
            <person name="Nusbaum C."/>
            <person name="Birren B."/>
        </authorList>
    </citation>
    <scope>NUCLEOTIDE SEQUENCE [LARGE SCALE GENOMIC DNA]</scope>
    <source>
        <strain evidence="1 2">HGA0223</strain>
    </source>
</reference>
<dbReference type="AlphaFoldDB" id="S3BLE9"/>
<accession>S3BLE9</accession>
<evidence type="ECO:0000313" key="1">
    <source>
        <dbReference type="EMBL" id="EPE00201.1"/>
    </source>
</evidence>
<dbReference type="PATRIC" id="fig|1203554.3.peg.952"/>
<gene>
    <name evidence="1" type="ORF">HMPREF1476_00930</name>
</gene>
<proteinExistence type="predicted"/>
<organism evidence="1 2">
    <name type="scientific">Sutterella wadsworthensis HGA0223</name>
    <dbReference type="NCBI Taxonomy" id="1203554"/>
    <lineage>
        <taxon>Bacteria</taxon>
        <taxon>Pseudomonadati</taxon>
        <taxon>Pseudomonadota</taxon>
        <taxon>Betaproteobacteria</taxon>
        <taxon>Burkholderiales</taxon>
        <taxon>Sutterellaceae</taxon>
        <taxon>Sutterella</taxon>
    </lineage>
</organism>
<keyword evidence="2" id="KW-1185">Reference proteome</keyword>
<protein>
    <submittedName>
        <fullName evidence="1">Uncharacterized protein</fullName>
    </submittedName>
</protein>
<dbReference type="HOGENOM" id="CLU_2107746_0_0_4"/>